<keyword evidence="2" id="KW-1185">Reference proteome</keyword>
<dbReference type="EMBL" id="CP041730">
    <property type="protein sequence ID" value="QDQ28863.1"/>
    <property type="molecule type" value="Genomic_DNA"/>
</dbReference>
<gene>
    <name evidence="1" type="ORF">FNU76_22315</name>
</gene>
<sequence length="81" mass="8947">MEVSKYSAIDPMALILSGRAYLIWVELHNPNEPALARLAEVVKSLNHEEKTFALARAKAMVAYGRAVEQSLEGHVGRPHHG</sequence>
<dbReference type="Proteomes" id="UP000317550">
    <property type="component" value="Chromosome"/>
</dbReference>
<dbReference type="AlphaFoldDB" id="A0A516SL63"/>
<evidence type="ECO:0000313" key="2">
    <source>
        <dbReference type="Proteomes" id="UP000317550"/>
    </source>
</evidence>
<reference evidence="2" key="1">
    <citation type="submission" date="2019-07" db="EMBL/GenBank/DDBJ databases">
        <title>Chitinimonas sp. nov., isolated from Ny-Alesund, arctica soil.</title>
        <authorList>
            <person name="Xu Q."/>
            <person name="Peng F."/>
        </authorList>
    </citation>
    <scope>NUCLEOTIDE SEQUENCE [LARGE SCALE GENOMIC DNA]</scope>
    <source>
        <strain evidence="2">R3-44</strain>
    </source>
</reference>
<protein>
    <submittedName>
        <fullName evidence="1">Uncharacterized protein</fullName>
    </submittedName>
</protein>
<dbReference type="KEGG" id="cari:FNU76_22315"/>
<accession>A0A516SL63</accession>
<dbReference type="OrthoDB" id="9903496at2"/>
<proteinExistence type="predicted"/>
<dbReference type="RefSeq" id="WP_144280246.1">
    <property type="nucleotide sequence ID" value="NZ_CP041730.1"/>
</dbReference>
<evidence type="ECO:0000313" key="1">
    <source>
        <dbReference type="EMBL" id="QDQ28863.1"/>
    </source>
</evidence>
<name>A0A516SL63_9NEIS</name>
<organism evidence="1 2">
    <name type="scientific">Chitinimonas arctica</name>
    <dbReference type="NCBI Taxonomy" id="2594795"/>
    <lineage>
        <taxon>Bacteria</taxon>
        <taxon>Pseudomonadati</taxon>
        <taxon>Pseudomonadota</taxon>
        <taxon>Betaproteobacteria</taxon>
        <taxon>Neisseriales</taxon>
        <taxon>Chitinibacteraceae</taxon>
        <taxon>Chitinimonas</taxon>
    </lineage>
</organism>